<dbReference type="Proteomes" id="UP000017840">
    <property type="component" value="Unassembled WGS sequence"/>
</dbReference>
<protein>
    <recommendedName>
        <fullName evidence="4">Sulfatase</fullName>
    </recommendedName>
</protein>
<dbReference type="AlphaFoldDB" id="V4HH24"/>
<proteinExistence type="predicted"/>
<evidence type="ECO:0000256" key="1">
    <source>
        <dbReference type="SAM" id="MobiDB-lite"/>
    </source>
</evidence>
<dbReference type="PATRIC" id="fig|1324957.4.peg.144"/>
<keyword evidence="3" id="KW-1185">Reference proteome</keyword>
<accession>V4HH24</accession>
<dbReference type="RefSeq" id="WP_023392739.1">
    <property type="nucleotide sequence ID" value="NZ_ASGZ01000002.1"/>
</dbReference>
<gene>
    <name evidence="2" type="ORF">K933_00692</name>
</gene>
<dbReference type="EMBL" id="ASGZ01000002">
    <property type="protein sequence ID" value="ESP90035.1"/>
    <property type="molecule type" value="Genomic_DNA"/>
</dbReference>
<dbReference type="STRING" id="1324957.K933_00692"/>
<dbReference type="InterPro" id="IPR017850">
    <property type="entry name" value="Alkaline_phosphatase_core_sf"/>
</dbReference>
<dbReference type="Gene3D" id="3.40.720.10">
    <property type="entry name" value="Alkaline Phosphatase, subunit A"/>
    <property type="match status" value="1"/>
</dbReference>
<name>V4HH24_9EURY</name>
<sequence>MGLVGAAGRWWEHFRTRTRSFGLPFALRWAVWHFGYSIPYKLLGVDSVTADPVFDEEWDVLVLLDACRYDAARRAQNRHRWLSGVESRWSVGGTSTQWMDRTFDDPSVDLSDVGYVTGNPYSETHVDESAFAFVDEVWRDAWDDETGTIRARPVTDRAIEAARTRDADRLIVHYMQPHFPSVPTPITSGLSVDGFGDDSMSVWDDIAEGRITVDEARDAYRANLDYVLDDVELLLSNVDADTVAISADHGEAFGEHGVFGHDGSALPAVRRVPWVEASATDTGDHDPADHERADVSSSVEDRLQQLGYAE</sequence>
<reference evidence="2 3" key="1">
    <citation type="journal article" date="2013" name="Genome Announc.">
        <title>Draft Genome Sequence of 'Candidatus Halobonum tyrrellensis' Strain G22, Isolated from the Hypersaline Waters of Lake Tyrrell, Australia.</title>
        <authorList>
            <person name="Ugalde J.A."/>
            <person name="Narasingarao P."/>
            <person name="Kuo S."/>
            <person name="Podell S."/>
            <person name="Allen E.E."/>
        </authorList>
    </citation>
    <scope>NUCLEOTIDE SEQUENCE [LARGE SCALE GENOMIC DNA]</scope>
    <source>
        <strain evidence="2 3">G22</strain>
    </source>
</reference>
<evidence type="ECO:0008006" key="4">
    <source>
        <dbReference type="Google" id="ProtNLM"/>
    </source>
</evidence>
<feature type="compositionally biased region" description="Basic and acidic residues" evidence="1">
    <location>
        <begin position="282"/>
        <end position="301"/>
    </location>
</feature>
<dbReference type="eggNOG" id="arCOG04525">
    <property type="taxonomic scope" value="Archaea"/>
</dbReference>
<evidence type="ECO:0000313" key="2">
    <source>
        <dbReference type="EMBL" id="ESP90035.1"/>
    </source>
</evidence>
<dbReference type="OrthoDB" id="100846at2157"/>
<feature type="region of interest" description="Disordered" evidence="1">
    <location>
        <begin position="278"/>
        <end position="301"/>
    </location>
</feature>
<evidence type="ECO:0000313" key="3">
    <source>
        <dbReference type="Proteomes" id="UP000017840"/>
    </source>
</evidence>
<dbReference type="SUPFAM" id="SSF53649">
    <property type="entry name" value="Alkaline phosphatase-like"/>
    <property type="match status" value="1"/>
</dbReference>
<comment type="caution">
    <text evidence="2">The sequence shown here is derived from an EMBL/GenBank/DDBJ whole genome shotgun (WGS) entry which is preliminary data.</text>
</comment>
<organism evidence="2 3">
    <name type="scientific">Candidatus Halobonum tyrrellensis G22</name>
    <dbReference type="NCBI Taxonomy" id="1324957"/>
    <lineage>
        <taxon>Archaea</taxon>
        <taxon>Methanobacteriati</taxon>
        <taxon>Methanobacteriota</taxon>
        <taxon>Stenosarchaea group</taxon>
        <taxon>Halobacteria</taxon>
        <taxon>Halobacteriales</taxon>
        <taxon>Haloferacaceae</taxon>
        <taxon>Candidatus Halobonum</taxon>
    </lineage>
</organism>